<feature type="compositionally biased region" description="Polar residues" evidence="2">
    <location>
        <begin position="370"/>
        <end position="393"/>
    </location>
</feature>
<feature type="compositionally biased region" description="Polar residues" evidence="2">
    <location>
        <begin position="238"/>
        <end position="249"/>
    </location>
</feature>
<feature type="compositionally biased region" description="Polar residues" evidence="2">
    <location>
        <begin position="131"/>
        <end position="147"/>
    </location>
</feature>
<feature type="coiled-coil region" evidence="1">
    <location>
        <begin position="251"/>
        <end position="278"/>
    </location>
</feature>
<evidence type="ECO:0000256" key="2">
    <source>
        <dbReference type="SAM" id="MobiDB-lite"/>
    </source>
</evidence>
<reference evidence="3 4" key="1">
    <citation type="submission" date="2020-06" db="EMBL/GenBank/DDBJ databases">
        <title>WGS assembly of Ceratodon purpureus strain R40.</title>
        <authorList>
            <person name="Carey S.B."/>
            <person name="Jenkins J."/>
            <person name="Shu S."/>
            <person name="Lovell J.T."/>
            <person name="Sreedasyam A."/>
            <person name="Maumus F."/>
            <person name="Tiley G.P."/>
            <person name="Fernandez-Pozo N."/>
            <person name="Barry K."/>
            <person name="Chen C."/>
            <person name="Wang M."/>
            <person name="Lipzen A."/>
            <person name="Daum C."/>
            <person name="Saski C.A."/>
            <person name="Payton A.C."/>
            <person name="Mcbreen J.C."/>
            <person name="Conrad R.E."/>
            <person name="Kollar L.M."/>
            <person name="Olsson S."/>
            <person name="Huttunen S."/>
            <person name="Landis J.B."/>
            <person name="Wickett N.J."/>
            <person name="Johnson M.G."/>
            <person name="Rensing S.A."/>
            <person name="Grimwood J."/>
            <person name="Schmutz J."/>
            <person name="Mcdaniel S.F."/>
        </authorList>
    </citation>
    <scope>NUCLEOTIDE SEQUENCE [LARGE SCALE GENOMIC DNA]</scope>
    <source>
        <strain evidence="3 4">R40</strain>
    </source>
</reference>
<keyword evidence="1" id="KW-0175">Coiled coil</keyword>
<feature type="region of interest" description="Disordered" evidence="2">
    <location>
        <begin position="63"/>
        <end position="100"/>
    </location>
</feature>
<feature type="compositionally biased region" description="Polar residues" evidence="2">
    <location>
        <begin position="172"/>
        <end position="183"/>
    </location>
</feature>
<comment type="caution">
    <text evidence="3">The sequence shown here is derived from an EMBL/GenBank/DDBJ whole genome shotgun (WGS) entry which is preliminary data.</text>
</comment>
<evidence type="ECO:0000313" key="3">
    <source>
        <dbReference type="EMBL" id="KAG0568726.1"/>
    </source>
</evidence>
<dbReference type="AlphaFoldDB" id="A0A8T0HA24"/>
<feature type="region of interest" description="Disordered" evidence="2">
    <location>
        <begin position="360"/>
        <end position="420"/>
    </location>
</feature>
<evidence type="ECO:0000313" key="4">
    <source>
        <dbReference type="Proteomes" id="UP000822688"/>
    </source>
</evidence>
<keyword evidence="4" id="KW-1185">Reference proteome</keyword>
<proteinExistence type="predicted"/>
<accession>A0A8T0HA24</accession>
<name>A0A8T0HA24_CERPU</name>
<organism evidence="3 4">
    <name type="scientific">Ceratodon purpureus</name>
    <name type="common">Fire moss</name>
    <name type="synonym">Dicranum purpureum</name>
    <dbReference type="NCBI Taxonomy" id="3225"/>
    <lineage>
        <taxon>Eukaryota</taxon>
        <taxon>Viridiplantae</taxon>
        <taxon>Streptophyta</taxon>
        <taxon>Embryophyta</taxon>
        <taxon>Bryophyta</taxon>
        <taxon>Bryophytina</taxon>
        <taxon>Bryopsida</taxon>
        <taxon>Dicranidae</taxon>
        <taxon>Pseudoditrichales</taxon>
        <taxon>Ditrichaceae</taxon>
        <taxon>Ceratodon</taxon>
    </lineage>
</organism>
<protein>
    <submittedName>
        <fullName evidence="3">Uncharacterized protein</fullName>
    </submittedName>
</protein>
<dbReference type="Proteomes" id="UP000822688">
    <property type="component" value="Chromosome 6"/>
</dbReference>
<feature type="region of interest" description="Disordered" evidence="2">
    <location>
        <begin position="128"/>
        <end position="153"/>
    </location>
</feature>
<sequence>MDEIPKDSLVRSIPVPNMEIQELQQYVTKCYDDLYKNFNEFKRSITTQLHSLQEEVQTLSFHNSSKNDGVFPQAVKESPSQYTGRPEATEGRTENFPSWSCKAQDEDYEEYEKEAQFHHDSILHHRPESISPVQSDEPSPNKKSSYHSPRDEEELIEHIPAGAWSNFTTNITESSSRGASNQAAAKYSKGTEKRQDSTYLSRHLHGSHPPNPTHELQESKRREGKTRSAWSPRKNTEHMSTSNTTSWQEVANIETKEYDEAEEENEQAIEKMVSEYNNHKSNNLDETRANGHAQPGAGRDRFALHGWAASFLQQTAEGQISKVNKQYIKQETQKYNDKETTSQIVMEQSVAEMEITCKRPGVNHSKGNLARSNSQDSKQAQNMTHTYANSTKPTADHGKRQPKAANQQNPDPKFPGRKCRGGIAWTVDELAEQNKQRAVK</sequence>
<feature type="region of interest" description="Disordered" evidence="2">
    <location>
        <begin position="172"/>
        <end position="250"/>
    </location>
</feature>
<gene>
    <name evidence="3" type="ORF">KC19_6G041500</name>
</gene>
<evidence type="ECO:0000256" key="1">
    <source>
        <dbReference type="SAM" id="Coils"/>
    </source>
</evidence>
<dbReference type="EMBL" id="CM026427">
    <property type="protein sequence ID" value="KAG0568726.1"/>
    <property type="molecule type" value="Genomic_DNA"/>
</dbReference>